<dbReference type="InterPro" id="IPR003124">
    <property type="entry name" value="WH2_dom"/>
</dbReference>
<reference evidence="5" key="1">
    <citation type="journal article" date="2023" name="Insect Mol. Biol.">
        <title>Genome sequencing provides insights into the evolution of gene families encoding plant cell wall-degrading enzymes in longhorned beetles.</title>
        <authorList>
            <person name="Shin N.R."/>
            <person name="Okamura Y."/>
            <person name="Kirsch R."/>
            <person name="Pauchet Y."/>
        </authorList>
    </citation>
    <scope>NUCLEOTIDE SEQUENCE</scope>
    <source>
        <strain evidence="5">MMC_N1</strain>
    </source>
</reference>
<feature type="domain" description="Apple" evidence="2">
    <location>
        <begin position="204"/>
        <end position="281"/>
    </location>
</feature>
<evidence type="ECO:0000256" key="1">
    <source>
        <dbReference type="SAM" id="Phobius"/>
    </source>
</evidence>
<evidence type="ECO:0000259" key="4">
    <source>
        <dbReference type="PROSITE" id="PS51082"/>
    </source>
</evidence>
<name>A0ABQ9K6D9_9CUCU</name>
<gene>
    <name evidence="5" type="ORF">NQ317_013892</name>
</gene>
<keyword evidence="1" id="KW-1133">Transmembrane helix</keyword>
<dbReference type="SMART" id="SM00241">
    <property type="entry name" value="ZP"/>
    <property type="match status" value="1"/>
</dbReference>
<dbReference type="InterPro" id="IPR052774">
    <property type="entry name" value="Celegans_DevNeuronal_Protein"/>
</dbReference>
<sequence>MQSSYSAVPLKIIGTSPPNTSHSNLLYEIKRGAHLRPITLNASPSVFPMKSCKSFVLYYSTFQCYWFRDQISGSEESQNVIDDEAAWFIKGCVTGSSNCNKLWSFERIPGAILIGNDTKILPSRLTRHDCQQYCLQETDFVCRSVKFRITNIDFDIDSEIGGICTLSDSDRHLMPSSYRVSEYEDEYFENQCSQNVNTTSSEFCAYEEYDNVTLGHADILFGKKTKEECQKLCEEFQNFNCRGFTVVDNNICLLHSEDTKVHGPKILEENSQSTYYEKATCLNITVSCSPTYMTVEYNPETNFFGKVYMQGYSENPECFAIGHGKFTLITLKLSLLTSSCGIYRAIEPLNRTLLSGTMIVQYNSIIQTQGDRIIRVGCIFGNDSTVLLGTGVKITSNLPNKGSMLVNNSLNKTHQPVVEMRVLDLQTQEEVSETQIGQELQLIIELKSKNNAYDIWGSHLIAMTEKSEESIFLLDDRGCPTNLNIFPPLEKTVVNGSSVLTAAFQAFKFASSPIVRFSVIIQFCPVQCPLVDCGHDIMSYGRKKRQIMSHTIQTINGTNVIKINRSEFEERSGIVNEMPLEYILIVRNPKSFSDRLVFGENKILVAGYDYTTNEVCMDYSLVIGLIITWMLVQIIFIVGCVVLIRRYKRYYKNECTRQSLEELHKNFGIGFSNLENRRVHWADNDNIL</sequence>
<dbReference type="SMART" id="SM00473">
    <property type="entry name" value="PAN_AP"/>
    <property type="match status" value="2"/>
</dbReference>
<dbReference type="Pfam" id="PF25057">
    <property type="entry name" value="CUT_N"/>
    <property type="match status" value="1"/>
</dbReference>
<keyword evidence="6" id="KW-1185">Reference proteome</keyword>
<keyword evidence="1" id="KW-0812">Transmembrane</keyword>
<dbReference type="PROSITE" id="PS50948">
    <property type="entry name" value="PAN"/>
    <property type="match status" value="2"/>
</dbReference>
<comment type="caution">
    <text evidence="5">The sequence shown here is derived from an EMBL/GenBank/DDBJ whole genome shotgun (WGS) entry which is preliminary data.</text>
</comment>
<feature type="transmembrane region" description="Helical" evidence="1">
    <location>
        <begin position="619"/>
        <end position="644"/>
    </location>
</feature>
<evidence type="ECO:0000313" key="5">
    <source>
        <dbReference type="EMBL" id="KAJ8986008.1"/>
    </source>
</evidence>
<evidence type="ECO:0000259" key="2">
    <source>
        <dbReference type="PROSITE" id="PS50948"/>
    </source>
</evidence>
<dbReference type="PANTHER" id="PTHR47327:SF8">
    <property type="entry name" value="FI17836P1"/>
    <property type="match status" value="1"/>
</dbReference>
<dbReference type="InterPro" id="IPR056953">
    <property type="entry name" value="CUT_N"/>
</dbReference>
<accession>A0ABQ9K6D9</accession>
<dbReference type="SUPFAM" id="SSF57414">
    <property type="entry name" value="Hairpin loop containing domain-like"/>
    <property type="match status" value="2"/>
</dbReference>
<keyword evidence="1" id="KW-0472">Membrane</keyword>
<dbReference type="CDD" id="cd01099">
    <property type="entry name" value="PAN_AP_HGF"/>
    <property type="match status" value="2"/>
</dbReference>
<proteinExistence type="predicted"/>
<dbReference type="InterPro" id="IPR003609">
    <property type="entry name" value="Pan_app"/>
</dbReference>
<feature type="domain" description="Apple" evidence="2">
    <location>
        <begin position="99"/>
        <end position="192"/>
    </location>
</feature>
<evidence type="ECO:0000259" key="3">
    <source>
        <dbReference type="PROSITE" id="PS51034"/>
    </source>
</evidence>
<dbReference type="PROSITE" id="PS51082">
    <property type="entry name" value="WH2"/>
    <property type="match status" value="1"/>
</dbReference>
<evidence type="ECO:0000313" key="6">
    <source>
        <dbReference type="Proteomes" id="UP001162164"/>
    </source>
</evidence>
<dbReference type="Pfam" id="PF00024">
    <property type="entry name" value="PAN_1"/>
    <property type="match status" value="2"/>
</dbReference>
<dbReference type="EMBL" id="JAPWTJ010000004">
    <property type="protein sequence ID" value="KAJ8986008.1"/>
    <property type="molecule type" value="Genomic_DNA"/>
</dbReference>
<organism evidence="5 6">
    <name type="scientific">Molorchus minor</name>
    <dbReference type="NCBI Taxonomy" id="1323400"/>
    <lineage>
        <taxon>Eukaryota</taxon>
        <taxon>Metazoa</taxon>
        <taxon>Ecdysozoa</taxon>
        <taxon>Arthropoda</taxon>
        <taxon>Hexapoda</taxon>
        <taxon>Insecta</taxon>
        <taxon>Pterygota</taxon>
        <taxon>Neoptera</taxon>
        <taxon>Endopterygota</taxon>
        <taxon>Coleoptera</taxon>
        <taxon>Polyphaga</taxon>
        <taxon>Cucujiformia</taxon>
        <taxon>Chrysomeloidea</taxon>
        <taxon>Cerambycidae</taxon>
        <taxon>Lamiinae</taxon>
        <taxon>Monochamini</taxon>
        <taxon>Molorchus</taxon>
    </lineage>
</organism>
<dbReference type="Gene3D" id="3.50.4.10">
    <property type="entry name" value="Hepatocyte Growth Factor"/>
    <property type="match status" value="2"/>
</dbReference>
<dbReference type="PANTHER" id="PTHR47327">
    <property type="entry name" value="FI18240P1-RELATED"/>
    <property type="match status" value="1"/>
</dbReference>
<feature type="domain" description="WH2" evidence="4">
    <location>
        <begin position="21"/>
        <end position="38"/>
    </location>
</feature>
<dbReference type="PROSITE" id="PS51034">
    <property type="entry name" value="ZP_2"/>
    <property type="match status" value="1"/>
</dbReference>
<feature type="domain" description="ZP" evidence="3">
    <location>
        <begin position="287"/>
        <end position="540"/>
    </location>
</feature>
<protein>
    <submittedName>
        <fullName evidence="5">Uncharacterized protein</fullName>
    </submittedName>
</protein>
<dbReference type="Proteomes" id="UP001162164">
    <property type="component" value="Unassembled WGS sequence"/>
</dbReference>
<dbReference type="InterPro" id="IPR001507">
    <property type="entry name" value="ZP_dom"/>
</dbReference>